<feature type="transmembrane region" description="Helical" evidence="1">
    <location>
        <begin position="12"/>
        <end position="31"/>
    </location>
</feature>
<keyword evidence="1" id="KW-1133">Transmembrane helix</keyword>
<dbReference type="SUPFAM" id="SSF51695">
    <property type="entry name" value="PLC-like phosphodiesterases"/>
    <property type="match status" value="1"/>
</dbReference>
<dbReference type="RefSeq" id="WP_121849081.1">
    <property type="nucleotide sequence ID" value="NZ_CP032050.1"/>
</dbReference>
<dbReference type="OrthoDB" id="5901192at2"/>
<protein>
    <recommendedName>
        <fullName evidence="4">GP-PDE domain-containing protein</fullName>
    </recommendedName>
</protein>
<dbReference type="EMBL" id="CP032050">
    <property type="protein sequence ID" value="AYN68066.1"/>
    <property type="molecule type" value="Genomic_DNA"/>
</dbReference>
<dbReference type="GO" id="GO:0008081">
    <property type="term" value="F:phosphoric diester hydrolase activity"/>
    <property type="evidence" value="ECO:0007669"/>
    <property type="project" value="InterPro"/>
</dbReference>
<keyword evidence="3" id="KW-1185">Reference proteome</keyword>
<gene>
    <name evidence="2" type="ORF">D1013_12125</name>
</gene>
<proteinExistence type="predicted"/>
<sequence length="434" mass="49713">MINSIQLSRIHLSCFIFLGIQIFISNSLFAITTNEIFEDENNSSITLMSHSFNAKQRSRFVYNGVAEHVERGLTIIHFMGEGTYEFKSFDTYGSVDACDEFDKTLESMMGNGSKLAILAHDSAANDNLKNSSVLKKWGLHQLIGLKSRQAYIMHNLTDAQITEQVDDNSIEQTFSIPLTIDDTKIYFPKIKYEFEPNDNRYIAHAGGEIDGIKSTNSKEALDYSYSRGFRLFELDIIETSDGHLVAAHDWKMWSRFTDYQGDLPPSLSEFKKHTIYGDYHTMDMEAINKWFKTHPDAILITDKINDPVAFADKFVDKKRLMMELFSQLAIEEASQHGIKTIISQDPLMRLKGNKTDYLSINGIEYAAVSRRIISSQKKLMLQLKEQGVKVYVYNVNFDPGKDEQYVYDNELGLVYGMYADKWVFDTMSKEKSAK</sequence>
<accession>A0A3G2L767</accession>
<dbReference type="GO" id="GO:0006629">
    <property type="term" value="P:lipid metabolic process"/>
    <property type="evidence" value="ECO:0007669"/>
    <property type="project" value="InterPro"/>
</dbReference>
<evidence type="ECO:0008006" key="4">
    <source>
        <dbReference type="Google" id="ProtNLM"/>
    </source>
</evidence>
<evidence type="ECO:0000313" key="3">
    <source>
        <dbReference type="Proteomes" id="UP000276309"/>
    </source>
</evidence>
<name>A0A3G2L767_9FLAO</name>
<keyword evidence="1" id="KW-0472">Membrane</keyword>
<dbReference type="Gene3D" id="3.20.20.190">
    <property type="entry name" value="Phosphatidylinositol (PI) phosphodiesterase"/>
    <property type="match status" value="1"/>
</dbReference>
<reference evidence="2 3" key="1">
    <citation type="submission" date="2018-08" db="EMBL/GenBank/DDBJ databases">
        <title>The reduced genetic potential of extracellular carbohydrate catabolism in Euzebyella marina RN62, a Flavobacteriia bacterium isolated from the hadal water.</title>
        <authorList>
            <person name="Xue C."/>
        </authorList>
    </citation>
    <scope>NUCLEOTIDE SEQUENCE [LARGE SCALE GENOMIC DNA]</scope>
    <source>
        <strain evidence="2 3">RN62</strain>
    </source>
</reference>
<dbReference type="KEGG" id="emar:D1013_12125"/>
<evidence type="ECO:0000313" key="2">
    <source>
        <dbReference type="EMBL" id="AYN68066.1"/>
    </source>
</evidence>
<dbReference type="InterPro" id="IPR017946">
    <property type="entry name" value="PLC-like_Pdiesterase_TIM-brl"/>
</dbReference>
<organism evidence="2 3">
    <name type="scientific">Euzebyella marina</name>
    <dbReference type="NCBI Taxonomy" id="1761453"/>
    <lineage>
        <taxon>Bacteria</taxon>
        <taxon>Pseudomonadati</taxon>
        <taxon>Bacteroidota</taxon>
        <taxon>Flavobacteriia</taxon>
        <taxon>Flavobacteriales</taxon>
        <taxon>Flavobacteriaceae</taxon>
        <taxon>Euzebyella</taxon>
    </lineage>
</organism>
<evidence type="ECO:0000256" key="1">
    <source>
        <dbReference type="SAM" id="Phobius"/>
    </source>
</evidence>
<keyword evidence="1" id="KW-0812">Transmembrane</keyword>
<dbReference type="AlphaFoldDB" id="A0A3G2L767"/>
<dbReference type="Proteomes" id="UP000276309">
    <property type="component" value="Chromosome"/>
</dbReference>